<proteinExistence type="predicted"/>
<name>A0A8J3A9L7_9ACTN</name>
<dbReference type="AlphaFoldDB" id="A0A8J3A9L7"/>
<reference evidence="2" key="2">
    <citation type="submission" date="2020-09" db="EMBL/GenBank/DDBJ databases">
        <authorList>
            <person name="Sun Q."/>
            <person name="Zhou Y."/>
        </authorList>
    </citation>
    <scope>NUCLEOTIDE SEQUENCE</scope>
    <source>
        <strain evidence="2">CGMCC 1.14988</strain>
    </source>
</reference>
<dbReference type="Proteomes" id="UP000650511">
    <property type="component" value="Unassembled WGS sequence"/>
</dbReference>
<evidence type="ECO:0000313" key="2">
    <source>
        <dbReference type="EMBL" id="GGI07680.1"/>
    </source>
</evidence>
<protein>
    <submittedName>
        <fullName evidence="2">Uncharacterized protein</fullName>
    </submittedName>
</protein>
<feature type="compositionally biased region" description="Basic and acidic residues" evidence="1">
    <location>
        <begin position="71"/>
        <end position="90"/>
    </location>
</feature>
<reference evidence="2" key="1">
    <citation type="journal article" date="2014" name="Int. J. Syst. Evol. Microbiol.">
        <title>Complete genome sequence of Corynebacterium casei LMG S-19264T (=DSM 44701T), isolated from a smear-ripened cheese.</title>
        <authorList>
            <consortium name="US DOE Joint Genome Institute (JGI-PGF)"/>
            <person name="Walter F."/>
            <person name="Albersmeier A."/>
            <person name="Kalinowski J."/>
            <person name="Ruckert C."/>
        </authorList>
    </citation>
    <scope>NUCLEOTIDE SEQUENCE</scope>
    <source>
        <strain evidence="2">CGMCC 1.14988</strain>
    </source>
</reference>
<evidence type="ECO:0000256" key="1">
    <source>
        <dbReference type="SAM" id="MobiDB-lite"/>
    </source>
</evidence>
<feature type="compositionally biased region" description="Basic and acidic residues" evidence="1">
    <location>
        <begin position="48"/>
        <end position="62"/>
    </location>
</feature>
<keyword evidence="3" id="KW-1185">Reference proteome</keyword>
<feature type="region of interest" description="Disordered" evidence="1">
    <location>
        <begin position="1"/>
        <end position="90"/>
    </location>
</feature>
<comment type="caution">
    <text evidence="2">The sequence shown here is derived from an EMBL/GenBank/DDBJ whole genome shotgun (WGS) entry which is preliminary data.</text>
</comment>
<organism evidence="2 3">
    <name type="scientific">Egicoccus halophilus</name>
    <dbReference type="NCBI Taxonomy" id="1670830"/>
    <lineage>
        <taxon>Bacteria</taxon>
        <taxon>Bacillati</taxon>
        <taxon>Actinomycetota</taxon>
        <taxon>Nitriliruptoria</taxon>
        <taxon>Egicoccales</taxon>
        <taxon>Egicoccaceae</taxon>
        <taxon>Egicoccus</taxon>
    </lineage>
</organism>
<evidence type="ECO:0000313" key="3">
    <source>
        <dbReference type="Proteomes" id="UP000650511"/>
    </source>
</evidence>
<accession>A0A8J3A9L7</accession>
<sequence>MVRWTSNGSLDEPRTHTRPDATGITIPGDAGRAKDSPMVDQDLQAQTDTRHAELRRSVDATRARRRRRGRARPDGRLRATGRRTDRQTRR</sequence>
<gene>
    <name evidence="2" type="ORF">GCM10011354_25300</name>
</gene>
<dbReference type="EMBL" id="BMHA01000009">
    <property type="protein sequence ID" value="GGI07680.1"/>
    <property type="molecule type" value="Genomic_DNA"/>
</dbReference>